<organism evidence="3">
    <name type="scientific">Caenorhabditis remanei</name>
    <name type="common">Caenorhabditis vulgaris</name>
    <dbReference type="NCBI Taxonomy" id="31234"/>
    <lineage>
        <taxon>Eukaryota</taxon>
        <taxon>Metazoa</taxon>
        <taxon>Ecdysozoa</taxon>
        <taxon>Nematoda</taxon>
        <taxon>Chromadorea</taxon>
        <taxon>Rhabditida</taxon>
        <taxon>Rhabditina</taxon>
        <taxon>Rhabditomorpha</taxon>
        <taxon>Rhabditoidea</taxon>
        <taxon>Rhabditidae</taxon>
        <taxon>Peloderinae</taxon>
        <taxon>Caenorhabditis</taxon>
    </lineage>
</organism>
<dbReference type="InParanoid" id="E3M9Q4"/>
<feature type="signal peptide" evidence="1">
    <location>
        <begin position="1"/>
        <end position="17"/>
    </location>
</feature>
<sequence>MFLLYYFVLLLMINVHARHNNSNDFLNRSKRNPRTVVTSIVDPEGVGSVEDLLDLEQLDSRNFANYIGLLSDEAIKVAMKGLEFFARKTVKVCGFQLLMEYQYTVEQEWIHHSVRQTQVKLRGPGTEPCFTWHRSWLREPKSNNLLWESYYCCCHRNQVIKSRKNSKCNGISRDVYEAFERFLGRLNVLSDVFVFKGHQNWNRSVPSIKLRHNKLHIQVSVKSVESKIDCIMTQRSKYTGCYNCLKGATQNITCNSRQPTHVKLSCDNEEFVEMLTCSSTGTINEIHRKFNTSKPTGVCTISCGNKKKSFIIEGELMYVAHDTLTKYFNQILNSEKSITDIHPSLLPDWTSILDMVINLWISGQTEIFLFQRRENVLYDCEFISKDHENSPKIWKIKKPEFGCLVDHAF</sequence>
<gene>
    <name evidence="2" type="ORF">CRE_14717</name>
</gene>
<dbReference type="OrthoDB" id="5870576at2759"/>
<keyword evidence="3" id="KW-1185">Reference proteome</keyword>
<dbReference type="EMBL" id="DS268430">
    <property type="protein sequence ID" value="EFO96258.1"/>
    <property type="molecule type" value="Genomic_DNA"/>
</dbReference>
<dbReference type="AlphaFoldDB" id="E3M9Q4"/>
<accession>E3M9Q4</accession>
<proteinExistence type="predicted"/>
<evidence type="ECO:0008006" key="4">
    <source>
        <dbReference type="Google" id="ProtNLM"/>
    </source>
</evidence>
<dbReference type="STRING" id="31234.E3M9Q4"/>
<dbReference type="HOGENOM" id="CLU_673071_0_0_1"/>
<feature type="chain" id="PRO_5003175444" description="Phlebovirus glycoprotein G2 fusion domain-containing protein" evidence="1">
    <location>
        <begin position="18"/>
        <end position="409"/>
    </location>
</feature>
<protein>
    <recommendedName>
        <fullName evidence="4">Phlebovirus glycoprotein G2 fusion domain-containing protein</fullName>
    </recommendedName>
</protein>
<name>E3M9Q4_CAERE</name>
<evidence type="ECO:0000256" key="1">
    <source>
        <dbReference type="SAM" id="SignalP"/>
    </source>
</evidence>
<evidence type="ECO:0000313" key="3">
    <source>
        <dbReference type="Proteomes" id="UP000008281"/>
    </source>
</evidence>
<reference evidence="2" key="1">
    <citation type="submission" date="2007-07" db="EMBL/GenBank/DDBJ databases">
        <title>PCAP assembly of the Caenorhabditis remanei genome.</title>
        <authorList>
            <consortium name="The Caenorhabditis remanei Sequencing Consortium"/>
            <person name="Wilson R.K."/>
        </authorList>
    </citation>
    <scope>NUCLEOTIDE SEQUENCE [LARGE SCALE GENOMIC DNA]</scope>
    <source>
        <strain evidence="2">PB4641</strain>
    </source>
</reference>
<dbReference type="Proteomes" id="UP000008281">
    <property type="component" value="Unassembled WGS sequence"/>
</dbReference>
<dbReference type="eggNOG" id="KOG4818">
    <property type="taxonomic scope" value="Eukaryota"/>
</dbReference>
<dbReference type="Gene3D" id="2.60.40.3770">
    <property type="match status" value="1"/>
</dbReference>
<evidence type="ECO:0000313" key="2">
    <source>
        <dbReference type="EMBL" id="EFO96258.1"/>
    </source>
</evidence>
<keyword evidence="1" id="KW-0732">Signal</keyword>